<accession>A0AAV7FK31</accession>
<evidence type="ECO:0000313" key="2">
    <source>
        <dbReference type="Proteomes" id="UP000775213"/>
    </source>
</evidence>
<dbReference type="Proteomes" id="UP000775213">
    <property type="component" value="Unassembled WGS sequence"/>
</dbReference>
<comment type="caution">
    <text evidence="1">The sequence shown here is derived from an EMBL/GenBank/DDBJ whole genome shotgun (WGS) entry which is preliminary data.</text>
</comment>
<dbReference type="AlphaFoldDB" id="A0AAV7FK31"/>
<organism evidence="1 2">
    <name type="scientific">Dendrobium chrysotoxum</name>
    <name type="common">Orchid</name>
    <dbReference type="NCBI Taxonomy" id="161865"/>
    <lineage>
        <taxon>Eukaryota</taxon>
        <taxon>Viridiplantae</taxon>
        <taxon>Streptophyta</taxon>
        <taxon>Embryophyta</taxon>
        <taxon>Tracheophyta</taxon>
        <taxon>Spermatophyta</taxon>
        <taxon>Magnoliopsida</taxon>
        <taxon>Liliopsida</taxon>
        <taxon>Asparagales</taxon>
        <taxon>Orchidaceae</taxon>
        <taxon>Epidendroideae</taxon>
        <taxon>Malaxideae</taxon>
        <taxon>Dendrobiinae</taxon>
        <taxon>Dendrobium</taxon>
    </lineage>
</organism>
<keyword evidence="2" id="KW-1185">Reference proteome</keyword>
<protein>
    <submittedName>
        <fullName evidence="1">Uncharacterized protein</fullName>
    </submittedName>
</protein>
<evidence type="ECO:0000313" key="1">
    <source>
        <dbReference type="EMBL" id="KAH0448545.1"/>
    </source>
</evidence>
<dbReference type="EMBL" id="JAGFBR010000019">
    <property type="protein sequence ID" value="KAH0448545.1"/>
    <property type="molecule type" value="Genomic_DNA"/>
</dbReference>
<sequence length="87" mass="10408">MLKMVRNRVELMKVQALVRLRPEEELRSGAGMRSGNEVLHRGGERWKWYEEGWVCWNLGLLELVKEEVRAKKLGFFFGCFLEEHCRR</sequence>
<reference evidence="1 2" key="1">
    <citation type="journal article" date="2021" name="Hortic Res">
        <title>Chromosome-scale assembly of the Dendrobium chrysotoxum genome enhances the understanding of orchid evolution.</title>
        <authorList>
            <person name="Zhang Y."/>
            <person name="Zhang G.Q."/>
            <person name="Zhang D."/>
            <person name="Liu X.D."/>
            <person name="Xu X.Y."/>
            <person name="Sun W.H."/>
            <person name="Yu X."/>
            <person name="Zhu X."/>
            <person name="Wang Z.W."/>
            <person name="Zhao X."/>
            <person name="Zhong W.Y."/>
            <person name="Chen H."/>
            <person name="Yin W.L."/>
            <person name="Huang T."/>
            <person name="Niu S.C."/>
            <person name="Liu Z.J."/>
        </authorList>
    </citation>
    <scope>NUCLEOTIDE SEQUENCE [LARGE SCALE GENOMIC DNA]</scope>
    <source>
        <strain evidence="1">Lindl</strain>
    </source>
</reference>
<name>A0AAV7FK31_DENCH</name>
<gene>
    <name evidence="1" type="ORF">IEQ34_022345</name>
</gene>
<proteinExistence type="predicted"/>